<protein>
    <submittedName>
        <fullName evidence="1">Uncharacterized protein</fullName>
    </submittedName>
</protein>
<gene>
    <name evidence="1" type="ORF">LCGC14_2381050</name>
</gene>
<organism evidence="1">
    <name type="scientific">marine sediment metagenome</name>
    <dbReference type="NCBI Taxonomy" id="412755"/>
    <lineage>
        <taxon>unclassified sequences</taxon>
        <taxon>metagenomes</taxon>
        <taxon>ecological metagenomes</taxon>
    </lineage>
</organism>
<proteinExistence type="predicted"/>
<dbReference type="AlphaFoldDB" id="A0A0F9C0X9"/>
<evidence type="ECO:0000313" key="1">
    <source>
        <dbReference type="EMBL" id="KKL27845.1"/>
    </source>
</evidence>
<dbReference type="EMBL" id="LAZR01035313">
    <property type="protein sequence ID" value="KKL27845.1"/>
    <property type="molecule type" value="Genomic_DNA"/>
</dbReference>
<feature type="non-terminal residue" evidence="1">
    <location>
        <position position="1"/>
    </location>
</feature>
<comment type="caution">
    <text evidence="1">The sequence shown here is derived from an EMBL/GenBank/DDBJ whole genome shotgun (WGS) entry which is preliminary data.</text>
</comment>
<accession>A0A0F9C0X9</accession>
<sequence length="248" mass="26224">VDIGVGAAAPVTITMQASDTTAEAVRDRINATHAGLATSNNQIILTDSARVRVTAQGSLDAYRRIGLPIVDRNTASSASPILSPPIEFITLSRRDIISQLYQIPTGANFITLWAFITGNDTNNVGEEIKLTLQWSNETDAPTDPVGWFDGGLQAVTDLTGVSTLNFEPHGPNDPTHYARFGLYSLHLPGAVSGIMFKSVLPPIRVPGGATGLRTHAAVRTKANSPWNSSTPFPAVLPSLSIAAYAHAG</sequence>
<reference evidence="1" key="1">
    <citation type="journal article" date="2015" name="Nature">
        <title>Complex archaea that bridge the gap between prokaryotes and eukaryotes.</title>
        <authorList>
            <person name="Spang A."/>
            <person name="Saw J.H."/>
            <person name="Jorgensen S.L."/>
            <person name="Zaremba-Niedzwiedzka K."/>
            <person name="Martijn J."/>
            <person name="Lind A.E."/>
            <person name="van Eijk R."/>
            <person name="Schleper C."/>
            <person name="Guy L."/>
            <person name="Ettema T.J."/>
        </authorList>
    </citation>
    <scope>NUCLEOTIDE SEQUENCE</scope>
</reference>
<name>A0A0F9C0X9_9ZZZZ</name>